<dbReference type="InterPro" id="IPR000914">
    <property type="entry name" value="SBP_5_dom"/>
</dbReference>
<dbReference type="PANTHER" id="PTHR30290:SF10">
    <property type="entry name" value="PERIPLASMIC OLIGOPEPTIDE-BINDING PROTEIN-RELATED"/>
    <property type="match status" value="1"/>
</dbReference>
<evidence type="ECO:0000256" key="3">
    <source>
        <dbReference type="ARBA" id="ARBA00022448"/>
    </source>
</evidence>
<evidence type="ECO:0000256" key="4">
    <source>
        <dbReference type="ARBA" id="ARBA00022729"/>
    </source>
</evidence>
<organism evidence="6 7">
    <name type="scientific">Dictyobacter halimunensis</name>
    <dbReference type="NCBI Taxonomy" id="3026934"/>
    <lineage>
        <taxon>Bacteria</taxon>
        <taxon>Bacillati</taxon>
        <taxon>Chloroflexota</taxon>
        <taxon>Ktedonobacteria</taxon>
        <taxon>Ktedonobacterales</taxon>
        <taxon>Dictyobacteraceae</taxon>
        <taxon>Dictyobacter</taxon>
    </lineage>
</organism>
<evidence type="ECO:0000313" key="7">
    <source>
        <dbReference type="Proteomes" id="UP001344906"/>
    </source>
</evidence>
<reference evidence="6 7" key="1">
    <citation type="submission" date="2023-02" db="EMBL/GenBank/DDBJ databases">
        <title>Dictyobacter halimunensis sp. nov., a new member of the class Ktedonobacteria from forest soil in a geothermal area.</title>
        <authorList>
            <person name="Rachmania M.K."/>
            <person name="Ningsih F."/>
            <person name="Sakai Y."/>
            <person name="Yabe S."/>
            <person name="Yokota A."/>
            <person name="Sjamsuridzal W."/>
        </authorList>
    </citation>
    <scope>NUCLEOTIDE SEQUENCE [LARGE SCALE GENOMIC DNA]</scope>
    <source>
        <strain evidence="6 7">S3.2.2.5</strain>
    </source>
</reference>
<accession>A0ABQ6FRB6</accession>
<dbReference type="EMBL" id="BSRI01000002">
    <property type="protein sequence ID" value="GLV56237.1"/>
    <property type="molecule type" value="Genomic_DNA"/>
</dbReference>
<dbReference type="Proteomes" id="UP001344906">
    <property type="component" value="Unassembled WGS sequence"/>
</dbReference>
<comment type="caution">
    <text evidence="6">The sequence shown here is derived from an EMBL/GenBank/DDBJ whole genome shotgun (WGS) entry which is preliminary data.</text>
</comment>
<dbReference type="RefSeq" id="WP_338251367.1">
    <property type="nucleotide sequence ID" value="NZ_BSRI01000002.1"/>
</dbReference>
<proteinExistence type="inferred from homology"/>
<dbReference type="InterPro" id="IPR039424">
    <property type="entry name" value="SBP_5"/>
</dbReference>
<dbReference type="CDD" id="cd08504">
    <property type="entry name" value="PBP2_OppA"/>
    <property type="match status" value="1"/>
</dbReference>
<dbReference type="PANTHER" id="PTHR30290">
    <property type="entry name" value="PERIPLASMIC BINDING COMPONENT OF ABC TRANSPORTER"/>
    <property type="match status" value="1"/>
</dbReference>
<keyword evidence="3" id="KW-0813">Transport</keyword>
<comment type="subcellular location">
    <subcellularLocation>
        <location evidence="1">Cell envelope</location>
    </subcellularLocation>
</comment>
<feature type="domain" description="Solute-binding protein family 5" evidence="5">
    <location>
        <begin position="65"/>
        <end position="429"/>
    </location>
</feature>
<comment type="similarity">
    <text evidence="2">Belongs to the bacterial solute-binding protein 5 family.</text>
</comment>
<name>A0ABQ6FRB6_9CHLR</name>
<keyword evidence="4" id="KW-0732">Signal</keyword>
<keyword evidence="7" id="KW-1185">Reference proteome</keyword>
<evidence type="ECO:0000313" key="6">
    <source>
        <dbReference type="EMBL" id="GLV56237.1"/>
    </source>
</evidence>
<dbReference type="Gene3D" id="3.10.105.10">
    <property type="entry name" value="Dipeptide-binding Protein, Domain 3"/>
    <property type="match status" value="1"/>
</dbReference>
<gene>
    <name evidence="6" type="ORF">KDH_30790</name>
</gene>
<dbReference type="Gene3D" id="3.40.190.10">
    <property type="entry name" value="Periplasmic binding protein-like II"/>
    <property type="match status" value="1"/>
</dbReference>
<dbReference type="Gene3D" id="3.90.76.10">
    <property type="entry name" value="Dipeptide-binding Protein, Domain 1"/>
    <property type="match status" value="1"/>
</dbReference>
<protein>
    <submittedName>
        <fullName evidence="6">Peptide ABC transporter substrate-binding protein</fullName>
    </submittedName>
</protein>
<dbReference type="SUPFAM" id="SSF53850">
    <property type="entry name" value="Periplasmic binding protein-like II"/>
    <property type="match status" value="1"/>
</dbReference>
<dbReference type="PIRSF" id="PIRSF002741">
    <property type="entry name" value="MppA"/>
    <property type="match status" value="1"/>
</dbReference>
<evidence type="ECO:0000256" key="1">
    <source>
        <dbReference type="ARBA" id="ARBA00004196"/>
    </source>
</evidence>
<evidence type="ECO:0000259" key="5">
    <source>
        <dbReference type="Pfam" id="PF00496"/>
    </source>
</evidence>
<dbReference type="Pfam" id="PF00496">
    <property type="entry name" value="SBP_bac_5"/>
    <property type="match status" value="1"/>
</dbReference>
<dbReference type="InterPro" id="IPR030678">
    <property type="entry name" value="Peptide/Ni-bd"/>
</dbReference>
<evidence type="ECO:0000256" key="2">
    <source>
        <dbReference type="ARBA" id="ARBA00005695"/>
    </source>
</evidence>
<sequence length="512" mass="57179">MLLTNGKPTLATQQNLTIPLIGMTDVPSFNPTDEQNPSTKILINMLYSGLVRTDENFQVMPDQASWTISADQEQYVFHLKPQLMFGDGTPVTAQNYVDSWTYAARPANQSPLVTSLMYAIVGARDVHEGRTQTLAGARAIDDHTLQVTLDRPTSYFLAALTDPIFAPINQKYRNSYSHEREAIAAAQKGLGTGPFVVKDVTGAVKMTLVPNLHYYGRKLTIQQVNAYFVNDPRVAYIANRAGRYDLDWDLAQQDQLPAVKLAGFMRTEQLQTDTLFFDTSKAPFTSLSVRQAFAQSLDKQNFAHAIMQDSVAPAETLFPPSMPGYQQQQPMFAASKARQLLKAVYPDTSKFSTVTFTYPNSQVSLQMAQSLQGMWQKSLGIQVNLRPLEDDAYQQALADHDVQFGFVSWSAQVADPYFFAEKFLANSGQNVSQWHNADYDHLVAQAETTTDKSRLSLYHEAEQKLLSNAIIIPLDHRQLAALIPNWVRGVSLNSDGLYFGSWSDVAILNHKE</sequence>